<accession>A0AAQ0MIC3</accession>
<dbReference type="AlphaFoldDB" id="A0AAQ0MIC3"/>
<evidence type="ECO:0000256" key="1">
    <source>
        <dbReference type="SAM" id="SignalP"/>
    </source>
</evidence>
<comment type="caution">
    <text evidence="2">The sequence shown here is derived from an EMBL/GenBank/DDBJ whole genome shotgun (WGS) entry which is preliminary data.</text>
</comment>
<dbReference type="EMBL" id="RCVN01000004">
    <property type="protein sequence ID" value="RMI85790.1"/>
    <property type="molecule type" value="Genomic_DNA"/>
</dbReference>
<evidence type="ECO:0000313" key="2">
    <source>
        <dbReference type="EMBL" id="RMI85790.1"/>
    </source>
</evidence>
<reference evidence="2 3" key="1">
    <citation type="submission" date="2018-10" db="EMBL/GenBank/DDBJ databases">
        <title>Staphylococcus pseudoxylosus sp. nov., isolated from bovine mastitis.</title>
        <authorList>
            <person name="Macfadyen A.C."/>
            <person name="Leroy S."/>
            <person name="Harrison E.M."/>
            <person name="Parkhill J."/>
            <person name="Holmes M.A."/>
            <person name="Paterson G.K."/>
        </authorList>
    </citation>
    <scope>NUCLEOTIDE SEQUENCE [LARGE SCALE GENOMIC DNA]</scope>
    <source>
        <strain evidence="2 3">S04009</strain>
    </source>
</reference>
<sequence>MKRKMFVCSLVLGFLIATFTPQAIEAKEVIDKGNPSTIKEIIKNTEPEPENGEIVQEASKKRNWVKYGSSYSGNNTAKKLTVGSLAITIGAITKVPTAAKWITNIANLFYQTGSKKVYYSAQAYKDKKSPKLRPTYKVNYTFYSNKAHTKKIGNKSVIRSST</sequence>
<organism evidence="2 3">
    <name type="scientific">Staphylococcus pseudoxylosus</name>
    <dbReference type="NCBI Taxonomy" id="2282419"/>
    <lineage>
        <taxon>Bacteria</taxon>
        <taxon>Bacillati</taxon>
        <taxon>Bacillota</taxon>
        <taxon>Bacilli</taxon>
        <taxon>Bacillales</taxon>
        <taxon>Staphylococcaceae</taxon>
        <taxon>Staphylococcus</taxon>
    </lineage>
</organism>
<feature type="chain" id="PRO_5042838056" evidence="1">
    <location>
        <begin position="24"/>
        <end position="162"/>
    </location>
</feature>
<protein>
    <submittedName>
        <fullName evidence="2">Uncharacterized protein</fullName>
    </submittedName>
</protein>
<name>A0AAQ0MIC3_9STAP</name>
<proteinExistence type="predicted"/>
<dbReference type="Proteomes" id="UP000269505">
    <property type="component" value="Unassembled WGS sequence"/>
</dbReference>
<evidence type="ECO:0000313" key="3">
    <source>
        <dbReference type="Proteomes" id="UP000269505"/>
    </source>
</evidence>
<keyword evidence="3" id="KW-1185">Reference proteome</keyword>
<dbReference type="RefSeq" id="WP_122063576.1">
    <property type="nucleotide sequence ID" value="NZ_JAHCSS010000002.1"/>
</dbReference>
<gene>
    <name evidence="2" type="ORF">D9V42_05325</name>
</gene>
<keyword evidence="1" id="KW-0732">Signal</keyword>
<feature type="signal peptide" evidence="1">
    <location>
        <begin position="1"/>
        <end position="23"/>
    </location>
</feature>